<dbReference type="VEuPathDB" id="FungiDB:PV06_09947"/>
<dbReference type="RefSeq" id="XP_016258186.1">
    <property type="nucleotide sequence ID" value="XM_016411432.1"/>
</dbReference>
<reference evidence="1 2" key="1">
    <citation type="submission" date="2015-01" db="EMBL/GenBank/DDBJ databases">
        <title>The Genome Sequence of Exophiala oligosperma CBS72588.</title>
        <authorList>
            <consortium name="The Broad Institute Genomics Platform"/>
            <person name="Cuomo C."/>
            <person name="de Hoog S."/>
            <person name="Gorbushina A."/>
            <person name="Stielow B."/>
            <person name="Teixiera M."/>
            <person name="Abouelleil A."/>
            <person name="Chapman S.B."/>
            <person name="Priest M."/>
            <person name="Young S.K."/>
            <person name="Wortman J."/>
            <person name="Nusbaum C."/>
            <person name="Birren B."/>
        </authorList>
    </citation>
    <scope>NUCLEOTIDE SEQUENCE [LARGE SCALE GENOMIC DNA]</scope>
    <source>
        <strain evidence="1 2">CBS 72588</strain>
    </source>
</reference>
<dbReference type="HOGENOM" id="CLU_086085_0_0_1"/>
<name>A0A0D2D6J3_9EURO</name>
<evidence type="ECO:0000313" key="1">
    <source>
        <dbReference type="EMBL" id="KIW37970.1"/>
    </source>
</evidence>
<dbReference type="Proteomes" id="UP000053342">
    <property type="component" value="Unassembled WGS sequence"/>
</dbReference>
<protein>
    <submittedName>
        <fullName evidence="1">Uncharacterized protein</fullName>
    </submittedName>
</protein>
<accession>A0A0D2D6J3</accession>
<gene>
    <name evidence="1" type="ORF">PV06_09947</name>
</gene>
<dbReference type="AlphaFoldDB" id="A0A0D2D6J3"/>
<dbReference type="GeneID" id="27362021"/>
<keyword evidence="2" id="KW-1185">Reference proteome</keyword>
<sequence>MALEVAVHTIGQLEQYRNTVHDTITEDFDNVEKNLLTSLEELSVDLDNHIGELTSIEEPLKNSLDTETLSIIQDGHEEPREVLLQDQVSAFRKLREDKEEVLRKLWEDWENVQLQLIGLAAEVLGQDALTFAQVRDEDLKPGQKEKLQNTLTAARRLFDEKGKHHEGLEQDLGGFQESISRIANKTEKAVVEMQQQYNSQKSKLFKGLHRHIELLAAL</sequence>
<dbReference type="EMBL" id="KN847342">
    <property type="protein sequence ID" value="KIW37970.1"/>
    <property type="molecule type" value="Genomic_DNA"/>
</dbReference>
<dbReference type="OrthoDB" id="4156944at2759"/>
<organism evidence="1 2">
    <name type="scientific">Exophiala oligosperma</name>
    <dbReference type="NCBI Taxonomy" id="215243"/>
    <lineage>
        <taxon>Eukaryota</taxon>
        <taxon>Fungi</taxon>
        <taxon>Dikarya</taxon>
        <taxon>Ascomycota</taxon>
        <taxon>Pezizomycotina</taxon>
        <taxon>Eurotiomycetes</taxon>
        <taxon>Chaetothyriomycetidae</taxon>
        <taxon>Chaetothyriales</taxon>
        <taxon>Herpotrichiellaceae</taxon>
        <taxon>Exophiala</taxon>
    </lineage>
</organism>
<proteinExistence type="predicted"/>
<evidence type="ECO:0000313" key="2">
    <source>
        <dbReference type="Proteomes" id="UP000053342"/>
    </source>
</evidence>